<proteinExistence type="predicted"/>
<dbReference type="AlphaFoldDB" id="E1IAA0"/>
<dbReference type="Gene3D" id="3.40.50.1820">
    <property type="entry name" value="alpha/beta hydrolase"/>
    <property type="match status" value="1"/>
</dbReference>
<dbReference type="HOGENOM" id="CLU_617942_0_0_0"/>
<evidence type="ECO:0000313" key="1">
    <source>
        <dbReference type="EMBL" id="EFO81854.1"/>
    </source>
</evidence>
<organism evidence="1 2">
    <name type="scientific">Oscillochloris trichoides DG-6</name>
    <dbReference type="NCBI Taxonomy" id="765420"/>
    <lineage>
        <taxon>Bacteria</taxon>
        <taxon>Bacillati</taxon>
        <taxon>Chloroflexota</taxon>
        <taxon>Chloroflexia</taxon>
        <taxon>Chloroflexales</taxon>
        <taxon>Chloroflexineae</taxon>
        <taxon>Oscillochloridaceae</taxon>
        <taxon>Oscillochloris</taxon>
    </lineage>
</organism>
<sequence>MSEAQQSARLTSVVLSDGASVPLYLIPFERNGTPTAPIARSEVLAAAASHTYSHIIIFSHGWNTDWQSALRLYQQFYRQMFDVAVEVAGMDCRSFRPLLIGIFWPSVTLTAPWERAPDMANAGGVVDTDLASDISDLLGSAGTEAITLLNTNAGLGREDLTSLATLLAPLYRASHTDEVLFASLSGDSIIDLWQSVAALDTPLRFDTYGFAQQQPLTPQMAGGISNLLLSPRVVVRATSVWCMKNRAAVVGSVGVAPLISDLRTAAPNVPIHLVGHSFGSKVMLAALCADSLQQQVESALLLQPAVSSYCFANQVLGSSLPGGYRTALERVRQPIWSTFSAHDKALAQFHIFLRRPEDRGELSIAGIAPDPFTALGSVGAQGMQSGLSHVLPPRLGIGYPPYETTTRVVTVEAHQIISDHGDVTNPHTAWMLLQQIQRC</sequence>
<protein>
    <submittedName>
        <fullName evidence="1">Uncharacterized protein</fullName>
    </submittedName>
</protein>
<dbReference type="InterPro" id="IPR029058">
    <property type="entry name" value="AB_hydrolase_fold"/>
</dbReference>
<comment type="caution">
    <text evidence="1">The sequence shown here is derived from an EMBL/GenBank/DDBJ whole genome shotgun (WGS) entry which is preliminary data.</text>
</comment>
<dbReference type="Proteomes" id="UP000054010">
    <property type="component" value="Unassembled WGS sequence"/>
</dbReference>
<accession>E1IAA0</accession>
<dbReference type="EMBL" id="ADVR01000004">
    <property type="protein sequence ID" value="EFO81854.1"/>
    <property type="molecule type" value="Genomic_DNA"/>
</dbReference>
<keyword evidence="2" id="KW-1185">Reference proteome</keyword>
<reference evidence="1 2" key="1">
    <citation type="journal article" date="2011" name="J. Bacteriol.">
        <title>Draft genome sequence of the anoxygenic filamentous phototrophic bacterium Oscillochloris trichoides subsp. DG-6.</title>
        <authorList>
            <person name="Kuznetsov B.B."/>
            <person name="Ivanovsky R.N."/>
            <person name="Keppen O.I."/>
            <person name="Sukhacheva M.V."/>
            <person name="Bumazhkin B.K."/>
            <person name="Patutina E.O."/>
            <person name="Beletsky A.V."/>
            <person name="Mardanov A.V."/>
            <person name="Baslerov R.V."/>
            <person name="Panteleeva A.N."/>
            <person name="Kolganova T.V."/>
            <person name="Ravin N.V."/>
            <person name="Skryabin K.G."/>
        </authorList>
    </citation>
    <scope>NUCLEOTIDE SEQUENCE [LARGE SCALE GENOMIC DNA]</scope>
    <source>
        <strain evidence="1 2">DG-6</strain>
    </source>
</reference>
<dbReference type="SUPFAM" id="SSF53474">
    <property type="entry name" value="alpha/beta-Hydrolases"/>
    <property type="match status" value="1"/>
</dbReference>
<gene>
    <name evidence="1" type="ORF">OSCT_0251</name>
</gene>
<dbReference type="eggNOG" id="COG3319">
    <property type="taxonomic scope" value="Bacteria"/>
</dbReference>
<dbReference type="OrthoDB" id="238337at2"/>
<name>E1IAA0_9CHLR</name>
<evidence type="ECO:0000313" key="2">
    <source>
        <dbReference type="Proteomes" id="UP000054010"/>
    </source>
</evidence>